<dbReference type="RefSeq" id="WP_248205526.1">
    <property type="nucleotide sequence ID" value="NZ_JALNMH010000002.1"/>
</dbReference>
<keyword evidence="1" id="KW-0472">Membrane</keyword>
<reference evidence="2" key="1">
    <citation type="submission" date="2022-04" db="EMBL/GenBank/DDBJ databases">
        <title>Lysobacter sp. CAU 1642 isolated from sea sand.</title>
        <authorList>
            <person name="Kim W."/>
        </authorList>
    </citation>
    <scope>NUCLEOTIDE SEQUENCE</scope>
    <source>
        <strain evidence="2">CAU 1642</strain>
    </source>
</reference>
<proteinExistence type="predicted"/>
<feature type="transmembrane region" description="Helical" evidence="1">
    <location>
        <begin position="103"/>
        <end position="119"/>
    </location>
</feature>
<dbReference type="EMBL" id="JALNMH010000002">
    <property type="protein sequence ID" value="MCK7592902.1"/>
    <property type="molecule type" value="Genomic_DNA"/>
</dbReference>
<organism evidence="2 3">
    <name type="scientific">Pseudomarimonas salicorniae</name>
    <dbReference type="NCBI Taxonomy" id="2933270"/>
    <lineage>
        <taxon>Bacteria</taxon>
        <taxon>Pseudomonadati</taxon>
        <taxon>Pseudomonadota</taxon>
        <taxon>Gammaproteobacteria</taxon>
        <taxon>Lysobacterales</taxon>
        <taxon>Lysobacteraceae</taxon>
        <taxon>Pseudomarimonas</taxon>
    </lineage>
</organism>
<dbReference type="Proteomes" id="UP001431449">
    <property type="component" value="Unassembled WGS sequence"/>
</dbReference>
<accession>A0ABT0GFT1</accession>
<sequence>MPTASVDPSPRRPLRQWLHWPLAAAVLALPALAMRFTDEVDWSLSDFLVMGALLSAVCLAWEAALRGPRRIAWRAASGLAILTGFLTVWATLAVGLVGGAVDIAFPVLVAAVASVALAVGRHAGRLAVLMATAGCVHALVLGLASAAGMPAPWQAGAFVIGWLAAAGLFSRCVSASKAG</sequence>
<feature type="transmembrane region" description="Helical" evidence="1">
    <location>
        <begin position="153"/>
        <end position="173"/>
    </location>
</feature>
<feature type="transmembrane region" description="Helical" evidence="1">
    <location>
        <begin position="42"/>
        <end position="64"/>
    </location>
</feature>
<feature type="transmembrane region" description="Helical" evidence="1">
    <location>
        <begin position="126"/>
        <end position="147"/>
    </location>
</feature>
<comment type="caution">
    <text evidence="2">The sequence shown here is derived from an EMBL/GenBank/DDBJ whole genome shotgun (WGS) entry which is preliminary data.</text>
</comment>
<feature type="transmembrane region" description="Helical" evidence="1">
    <location>
        <begin position="76"/>
        <end position="97"/>
    </location>
</feature>
<evidence type="ECO:0000313" key="2">
    <source>
        <dbReference type="EMBL" id="MCK7592902.1"/>
    </source>
</evidence>
<keyword evidence="1" id="KW-0812">Transmembrane</keyword>
<feature type="transmembrane region" description="Helical" evidence="1">
    <location>
        <begin position="17"/>
        <end position="36"/>
    </location>
</feature>
<keyword evidence="3" id="KW-1185">Reference proteome</keyword>
<evidence type="ECO:0000256" key="1">
    <source>
        <dbReference type="SAM" id="Phobius"/>
    </source>
</evidence>
<keyword evidence="1" id="KW-1133">Transmembrane helix</keyword>
<gene>
    <name evidence="2" type="ORF">M0G41_04370</name>
</gene>
<name>A0ABT0GFT1_9GAMM</name>
<protein>
    <submittedName>
        <fullName evidence="2">Uncharacterized protein</fullName>
    </submittedName>
</protein>
<evidence type="ECO:0000313" key="3">
    <source>
        <dbReference type="Proteomes" id="UP001431449"/>
    </source>
</evidence>